<dbReference type="Proteomes" id="UP001321473">
    <property type="component" value="Unassembled WGS sequence"/>
</dbReference>
<organism evidence="1 2">
    <name type="scientific">Amblyomma americanum</name>
    <name type="common">Lone star tick</name>
    <dbReference type="NCBI Taxonomy" id="6943"/>
    <lineage>
        <taxon>Eukaryota</taxon>
        <taxon>Metazoa</taxon>
        <taxon>Ecdysozoa</taxon>
        <taxon>Arthropoda</taxon>
        <taxon>Chelicerata</taxon>
        <taxon>Arachnida</taxon>
        <taxon>Acari</taxon>
        <taxon>Parasitiformes</taxon>
        <taxon>Ixodida</taxon>
        <taxon>Ixodoidea</taxon>
        <taxon>Ixodidae</taxon>
        <taxon>Amblyomminae</taxon>
        <taxon>Amblyomma</taxon>
    </lineage>
</organism>
<reference evidence="1 2" key="1">
    <citation type="journal article" date="2023" name="Arcadia Sci">
        <title>De novo assembly of a long-read Amblyomma americanum tick genome.</title>
        <authorList>
            <person name="Chou S."/>
            <person name="Poskanzer K.E."/>
            <person name="Rollins M."/>
            <person name="Thuy-Boun P.S."/>
        </authorList>
    </citation>
    <scope>NUCLEOTIDE SEQUENCE [LARGE SCALE GENOMIC DNA]</scope>
    <source>
        <strain evidence="1">F_SG_1</strain>
        <tissue evidence="1">Salivary glands</tissue>
    </source>
</reference>
<accession>A0AAQ4F2V7</accession>
<proteinExistence type="predicted"/>
<sequence length="113" mass="12894">MRAENSRKGPKSMKPYGSCAPLLFISRTDAHLNPLLEDLRWLLALAIAHCTVDYFAAIGDRSHHQYFRVAALRSLWKEKEQSIRTNMNNQVCVSRTGCDHALSSCTMPPWMMQ</sequence>
<comment type="caution">
    <text evidence="1">The sequence shown here is derived from an EMBL/GenBank/DDBJ whole genome shotgun (WGS) entry which is preliminary data.</text>
</comment>
<evidence type="ECO:0000313" key="1">
    <source>
        <dbReference type="EMBL" id="KAK8781474.1"/>
    </source>
</evidence>
<name>A0AAQ4F2V7_AMBAM</name>
<dbReference type="AlphaFoldDB" id="A0AAQ4F2V7"/>
<gene>
    <name evidence="1" type="ORF">V5799_017188</name>
</gene>
<evidence type="ECO:0000313" key="2">
    <source>
        <dbReference type="Proteomes" id="UP001321473"/>
    </source>
</evidence>
<keyword evidence="2" id="KW-1185">Reference proteome</keyword>
<dbReference type="EMBL" id="JARKHS020007685">
    <property type="protein sequence ID" value="KAK8781474.1"/>
    <property type="molecule type" value="Genomic_DNA"/>
</dbReference>
<protein>
    <submittedName>
        <fullName evidence="1">Uncharacterized protein</fullName>
    </submittedName>
</protein>